<protein>
    <recommendedName>
        <fullName evidence="13">Cytochrome P450</fullName>
    </recommendedName>
</protein>
<dbReference type="InterPro" id="IPR001128">
    <property type="entry name" value="Cyt_P450"/>
</dbReference>
<organism evidence="11 12">
    <name type="scientific">Sphaerobolus stellatus (strain SS14)</name>
    <dbReference type="NCBI Taxonomy" id="990650"/>
    <lineage>
        <taxon>Eukaryota</taxon>
        <taxon>Fungi</taxon>
        <taxon>Dikarya</taxon>
        <taxon>Basidiomycota</taxon>
        <taxon>Agaricomycotina</taxon>
        <taxon>Agaricomycetes</taxon>
        <taxon>Phallomycetidae</taxon>
        <taxon>Geastrales</taxon>
        <taxon>Sphaerobolaceae</taxon>
        <taxon>Sphaerobolus</taxon>
    </lineage>
</organism>
<evidence type="ECO:0000313" key="12">
    <source>
        <dbReference type="Proteomes" id="UP000054279"/>
    </source>
</evidence>
<dbReference type="InterPro" id="IPR050121">
    <property type="entry name" value="Cytochrome_P450_monoxygenase"/>
</dbReference>
<dbReference type="GO" id="GO:0004497">
    <property type="term" value="F:monooxygenase activity"/>
    <property type="evidence" value="ECO:0007669"/>
    <property type="project" value="UniProtKB-KW"/>
</dbReference>
<dbReference type="EMBL" id="KN837295">
    <property type="protein sequence ID" value="KIJ28905.1"/>
    <property type="molecule type" value="Genomic_DNA"/>
</dbReference>
<evidence type="ECO:0000256" key="5">
    <source>
        <dbReference type="ARBA" id="ARBA00022723"/>
    </source>
</evidence>
<keyword evidence="8 10" id="KW-0503">Monooxygenase</keyword>
<evidence type="ECO:0000256" key="8">
    <source>
        <dbReference type="ARBA" id="ARBA00023033"/>
    </source>
</evidence>
<keyword evidence="6 10" id="KW-0560">Oxidoreductase</keyword>
<comment type="similarity">
    <text evidence="3 10">Belongs to the cytochrome P450 family.</text>
</comment>
<dbReference type="SUPFAM" id="SSF48264">
    <property type="entry name" value="Cytochrome P450"/>
    <property type="match status" value="1"/>
</dbReference>
<keyword evidence="7 9" id="KW-0408">Iron</keyword>
<evidence type="ECO:0000256" key="2">
    <source>
        <dbReference type="ARBA" id="ARBA00005179"/>
    </source>
</evidence>
<dbReference type="Pfam" id="PF00067">
    <property type="entry name" value="p450"/>
    <property type="match status" value="1"/>
</dbReference>
<evidence type="ECO:0000256" key="10">
    <source>
        <dbReference type="RuleBase" id="RU000461"/>
    </source>
</evidence>
<reference evidence="11 12" key="1">
    <citation type="submission" date="2014-06" db="EMBL/GenBank/DDBJ databases">
        <title>Evolutionary Origins and Diversification of the Mycorrhizal Mutualists.</title>
        <authorList>
            <consortium name="DOE Joint Genome Institute"/>
            <consortium name="Mycorrhizal Genomics Consortium"/>
            <person name="Kohler A."/>
            <person name="Kuo A."/>
            <person name="Nagy L.G."/>
            <person name="Floudas D."/>
            <person name="Copeland A."/>
            <person name="Barry K.W."/>
            <person name="Cichocki N."/>
            <person name="Veneault-Fourrey C."/>
            <person name="LaButti K."/>
            <person name="Lindquist E.A."/>
            <person name="Lipzen A."/>
            <person name="Lundell T."/>
            <person name="Morin E."/>
            <person name="Murat C."/>
            <person name="Riley R."/>
            <person name="Ohm R."/>
            <person name="Sun H."/>
            <person name="Tunlid A."/>
            <person name="Henrissat B."/>
            <person name="Grigoriev I.V."/>
            <person name="Hibbett D.S."/>
            <person name="Martin F."/>
        </authorList>
    </citation>
    <scope>NUCLEOTIDE SEQUENCE [LARGE SCALE GENOMIC DNA]</scope>
    <source>
        <strain evidence="11 12">SS14</strain>
    </source>
</reference>
<sequence>MTWIASNLAFGVGLATLLYYIQRAIFRRRTTKLPGPPAQRWLFGISQQLFEADDMAVLHEEWVHKYGPVLNMPGFFGATRVLLCDPKAVAHFYAREATTYRRETYTKKLVELMFGKGLLSADGHDHKRQRKALIPAFSNQAIRTLTGVFYDSFYKLKTNWDTIIEGAGGEALIDVQSWMNKVALDTIGLAGFSHDFGTLQGQHSVVAETLDSFTRVNSKPPSYRSLIISLFVPVMPFLLKLPGNPRLRRLKKMNKATEEVAYDLLKRMRDVRVATSKEKFGPRSLLETLILAEDASEQIRLTQEEVSAQMKTFILAGYETASVSLTWALINLAMRKDIQDALRAELLEIHGDPTYEQLMTGLPLLDAVMKETLRLNPPIAGIPRIAFEDDVIPLSQPIKTADGKMLDSIFVAAGTLVQVSIRYMNRSTILWGEDARDFKPSRWLSETGIPDKAKEIHGFAHLLTFSDGPRTCLGRQFATVEFKAVLSRLVRNYEFSFPEGRDTKLERVFGVLARPRVAGQEGSRVPMLIKRVE</sequence>
<evidence type="ECO:0000256" key="3">
    <source>
        <dbReference type="ARBA" id="ARBA00010617"/>
    </source>
</evidence>
<gene>
    <name evidence="11" type="ORF">M422DRAFT_269785</name>
</gene>
<evidence type="ECO:0000256" key="1">
    <source>
        <dbReference type="ARBA" id="ARBA00001971"/>
    </source>
</evidence>
<keyword evidence="4 9" id="KW-0349">Heme</keyword>
<evidence type="ECO:0000256" key="7">
    <source>
        <dbReference type="ARBA" id="ARBA00023004"/>
    </source>
</evidence>
<evidence type="ECO:0000256" key="9">
    <source>
        <dbReference type="PIRSR" id="PIRSR602403-1"/>
    </source>
</evidence>
<dbReference type="PROSITE" id="PS00086">
    <property type="entry name" value="CYTOCHROME_P450"/>
    <property type="match status" value="1"/>
</dbReference>
<dbReference type="Proteomes" id="UP000054279">
    <property type="component" value="Unassembled WGS sequence"/>
</dbReference>
<dbReference type="PRINTS" id="PR00465">
    <property type="entry name" value="EP450IV"/>
</dbReference>
<accession>A0A0C9UUV2</accession>
<name>A0A0C9UUV2_SPHS4</name>
<dbReference type="InterPro" id="IPR017972">
    <property type="entry name" value="Cyt_P450_CS"/>
</dbReference>
<dbReference type="GO" id="GO:0016705">
    <property type="term" value="F:oxidoreductase activity, acting on paired donors, with incorporation or reduction of molecular oxygen"/>
    <property type="evidence" value="ECO:0007669"/>
    <property type="project" value="InterPro"/>
</dbReference>
<evidence type="ECO:0008006" key="13">
    <source>
        <dbReference type="Google" id="ProtNLM"/>
    </source>
</evidence>
<keyword evidence="12" id="KW-1185">Reference proteome</keyword>
<dbReference type="GO" id="GO:0020037">
    <property type="term" value="F:heme binding"/>
    <property type="evidence" value="ECO:0007669"/>
    <property type="project" value="InterPro"/>
</dbReference>
<dbReference type="HOGENOM" id="CLU_001570_5_11_1"/>
<feature type="binding site" description="axial binding residue" evidence="9">
    <location>
        <position position="472"/>
    </location>
    <ligand>
        <name>heme</name>
        <dbReference type="ChEBI" id="CHEBI:30413"/>
    </ligand>
    <ligandPart>
        <name>Fe</name>
        <dbReference type="ChEBI" id="CHEBI:18248"/>
    </ligandPart>
</feature>
<evidence type="ECO:0000313" key="11">
    <source>
        <dbReference type="EMBL" id="KIJ28905.1"/>
    </source>
</evidence>
<dbReference type="Gene3D" id="1.10.630.10">
    <property type="entry name" value="Cytochrome P450"/>
    <property type="match status" value="1"/>
</dbReference>
<dbReference type="PANTHER" id="PTHR24305:SF166">
    <property type="entry name" value="CYTOCHROME P450 12A4, MITOCHONDRIAL-RELATED"/>
    <property type="match status" value="1"/>
</dbReference>
<dbReference type="GO" id="GO:0005506">
    <property type="term" value="F:iron ion binding"/>
    <property type="evidence" value="ECO:0007669"/>
    <property type="project" value="InterPro"/>
</dbReference>
<dbReference type="InterPro" id="IPR036396">
    <property type="entry name" value="Cyt_P450_sf"/>
</dbReference>
<dbReference type="PANTHER" id="PTHR24305">
    <property type="entry name" value="CYTOCHROME P450"/>
    <property type="match status" value="1"/>
</dbReference>
<keyword evidence="5 9" id="KW-0479">Metal-binding</keyword>
<evidence type="ECO:0000256" key="4">
    <source>
        <dbReference type="ARBA" id="ARBA00022617"/>
    </source>
</evidence>
<comment type="cofactor">
    <cofactor evidence="1 9">
        <name>heme</name>
        <dbReference type="ChEBI" id="CHEBI:30413"/>
    </cofactor>
</comment>
<dbReference type="PRINTS" id="PR00385">
    <property type="entry name" value="P450"/>
</dbReference>
<comment type="pathway">
    <text evidence="2">Secondary metabolite biosynthesis.</text>
</comment>
<dbReference type="AlphaFoldDB" id="A0A0C9UUV2"/>
<evidence type="ECO:0000256" key="6">
    <source>
        <dbReference type="ARBA" id="ARBA00023002"/>
    </source>
</evidence>
<dbReference type="InterPro" id="IPR002403">
    <property type="entry name" value="Cyt_P450_E_grp-IV"/>
</dbReference>
<proteinExistence type="inferred from homology"/>
<dbReference type="OrthoDB" id="1470350at2759"/>